<feature type="region of interest" description="Disordered" evidence="1">
    <location>
        <begin position="54"/>
        <end position="86"/>
    </location>
</feature>
<keyword evidence="4" id="KW-1185">Reference proteome</keyword>
<proteinExistence type="predicted"/>
<name>A0A7H9HNF3_9SACH</name>
<dbReference type="SUPFAM" id="SSF49879">
    <property type="entry name" value="SMAD/FHA domain"/>
    <property type="match status" value="1"/>
</dbReference>
<dbReference type="InterPro" id="IPR000253">
    <property type="entry name" value="FHA_dom"/>
</dbReference>
<dbReference type="PROSITE" id="PS50006">
    <property type="entry name" value="FHA_DOMAIN"/>
    <property type="match status" value="1"/>
</dbReference>
<feature type="compositionally biased region" description="Polar residues" evidence="1">
    <location>
        <begin position="285"/>
        <end position="298"/>
    </location>
</feature>
<protein>
    <recommendedName>
        <fullName evidence="2">FHA domain-containing protein</fullName>
    </recommendedName>
</protein>
<dbReference type="Pfam" id="PF00498">
    <property type="entry name" value="FHA"/>
    <property type="match status" value="1"/>
</dbReference>
<feature type="region of interest" description="Disordered" evidence="1">
    <location>
        <begin position="1"/>
        <end position="28"/>
    </location>
</feature>
<dbReference type="EMBL" id="CP059268">
    <property type="protein sequence ID" value="QLQ78731.1"/>
    <property type="molecule type" value="Genomic_DNA"/>
</dbReference>
<evidence type="ECO:0000313" key="3">
    <source>
        <dbReference type="EMBL" id="QLQ78731.1"/>
    </source>
</evidence>
<feature type="region of interest" description="Disordered" evidence="1">
    <location>
        <begin position="276"/>
        <end position="307"/>
    </location>
</feature>
<evidence type="ECO:0000259" key="2">
    <source>
        <dbReference type="PROSITE" id="PS50006"/>
    </source>
</evidence>
<reference evidence="3 4" key="1">
    <citation type="submission" date="2020-06" db="EMBL/GenBank/DDBJ databases">
        <title>The yeast mating-type switching endonuclease HO is a domesticated member of an unorthodox homing genetic element family.</title>
        <authorList>
            <person name="Coughlan A.Y."/>
            <person name="Lombardi L."/>
            <person name="Braun-Galleani S."/>
            <person name="Martos A.R."/>
            <person name="Galeote V."/>
            <person name="Bigey F."/>
            <person name="Dequin S."/>
            <person name="Byrne K.P."/>
            <person name="Wolfe K.H."/>
        </authorList>
    </citation>
    <scope>NUCLEOTIDE SEQUENCE [LARGE SCALE GENOMIC DNA]</scope>
    <source>
        <strain evidence="3 4">CBS2947</strain>
    </source>
</reference>
<gene>
    <name evidence="3" type="ORF">HG537_0B00800</name>
</gene>
<evidence type="ECO:0000313" key="4">
    <source>
        <dbReference type="Proteomes" id="UP000510647"/>
    </source>
</evidence>
<evidence type="ECO:0000256" key="1">
    <source>
        <dbReference type="SAM" id="MobiDB-lite"/>
    </source>
</evidence>
<feature type="domain" description="FHA" evidence="2">
    <location>
        <begin position="96"/>
        <end position="143"/>
    </location>
</feature>
<accession>A0A7H9HNF3</accession>
<organism evidence="3 4">
    <name type="scientific">Torulaspora globosa</name>
    <dbReference type="NCBI Taxonomy" id="48254"/>
    <lineage>
        <taxon>Eukaryota</taxon>
        <taxon>Fungi</taxon>
        <taxon>Dikarya</taxon>
        <taxon>Ascomycota</taxon>
        <taxon>Saccharomycotina</taxon>
        <taxon>Saccharomycetes</taxon>
        <taxon>Saccharomycetales</taxon>
        <taxon>Saccharomycetaceae</taxon>
        <taxon>Torulaspora</taxon>
    </lineage>
</organism>
<dbReference type="Proteomes" id="UP000510647">
    <property type="component" value="Chromosome 2"/>
</dbReference>
<dbReference type="AlphaFoldDB" id="A0A7H9HNF3"/>
<dbReference type="OrthoDB" id="5348546at2759"/>
<dbReference type="InterPro" id="IPR008984">
    <property type="entry name" value="SMAD_FHA_dom_sf"/>
</dbReference>
<sequence>MISSFPPSSPVLGSTTQTENPFYQPSSDDFQLIESERIAGKRRIDQLYHEHQHYPTPVASSSTGRSSSPVRVVEDTPRSHRKSFPIELDPRGCTRLAIGRKKSVCDIVLPSKKHISRQHAFITYIPQRNEVKLECNGVNGIVVVVPQQLKCRLRKAATENSYQLVTDQFDSTDWTGDKDVETLNDFTSFVLLKGESVFMPYVDGTIVDFRQAEAHLTLMDLYDETDINSTETEDEGLTLLPQDGDLRETTITETPRKFIKVPQSPPTVQAKTAFHEQESLKEPCTTPSTSLIANTPSTPKKAKKDVKIEDRERQLTPLPILHEAVPVLASQPTLDELEEQHKRKQHKPNSKSDRTVAEILLSLEERGIRCKELQRVLANHLAFANIQQTPLCQLQQVNSKTSLLSRDELRALLKNERCIGVIHREGKDAAGKPLDEEYYYDLENDPDTERRNLVTALKGGRSGLRACRRTHKQYFWKKPAK</sequence>
<feature type="compositionally biased region" description="Low complexity" evidence="1">
    <location>
        <begin position="56"/>
        <end position="71"/>
    </location>
</feature>
<dbReference type="Gene3D" id="2.60.200.20">
    <property type="match status" value="1"/>
</dbReference>
<dbReference type="SMART" id="SM00240">
    <property type="entry name" value="FHA"/>
    <property type="match status" value="1"/>
</dbReference>